<name>A0ABT9YR52_9STRE</name>
<organism evidence="2 3">
    <name type="scientific">Streptococcus moroccensis</name>
    <dbReference type="NCBI Taxonomy" id="1451356"/>
    <lineage>
        <taxon>Bacteria</taxon>
        <taxon>Bacillati</taxon>
        <taxon>Bacillota</taxon>
        <taxon>Bacilli</taxon>
        <taxon>Lactobacillales</taxon>
        <taxon>Streptococcaceae</taxon>
        <taxon>Streptococcus</taxon>
    </lineage>
</organism>
<keyword evidence="1" id="KW-1133">Transmembrane helix</keyword>
<protein>
    <submittedName>
        <fullName evidence="2">Membrane protein YesL</fullName>
    </submittedName>
</protein>
<proteinExistence type="predicted"/>
<evidence type="ECO:0000256" key="1">
    <source>
        <dbReference type="SAM" id="Phobius"/>
    </source>
</evidence>
<gene>
    <name evidence="2" type="ORF">J2S23_000929</name>
</gene>
<keyword evidence="3" id="KW-1185">Reference proteome</keyword>
<dbReference type="Pfam" id="PF04854">
    <property type="entry name" value="DUF624"/>
    <property type="match status" value="1"/>
</dbReference>
<dbReference type="RefSeq" id="WP_307121578.1">
    <property type="nucleotide sequence ID" value="NZ_JAUSTM010000007.1"/>
</dbReference>
<accession>A0ABT9YR52</accession>
<feature type="transmembrane region" description="Helical" evidence="1">
    <location>
        <begin position="183"/>
        <end position="205"/>
    </location>
</feature>
<feature type="transmembrane region" description="Helical" evidence="1">
    <location>
        <begin position="34"/>
        <end position="57"/>
    </location>
</feature>
<feature type="transmembrane region" description="Helical" evidence="1">
    <location>
        <begin position="152"/>
        <end position="177"/>
    </location>
</feature>
<evidence type="ECO:0000313" key="3">
    <source>
        <dbReference type="Proteomes" id="UP001223079"/>
    </source>
</evidence>
<feature type="transmembrane region" description="Helical" evidence="1">
    <location>
        <begin position="82"/>
        <end position="104"/>
    </location>
</feature>
<dbReference type="InterPro" id="IPR006938">
    <property type="entry name" value="DUF624"/>
</dbReference>
<feature type="transmembrane region" description="Helical" evidence="1">
    <location>
        <begin position="110"/>
        <end position="132"/>
    </location>
</feature>
<dbReference type="EMBL" id="JAUSTM010000007">
    <property type="protein sequence ID" value="MDQ0222377.1"/>
    <property type="molecule type" value="Genomic_DNA"/>
</dbReference>
<sequence length="226" mass="24985">MGEKTEKLVKTVFGVDNAFVRACERVLDLVVLNLLFLLTCLPVITIGIAKMSLYQVLFDLKRQKRLAIINSYLAAFKKHGKLGLRLGALELVIVGFCVLDLLLVSRLDMAGARLIQVLAMAVLILATILFLYAYPIATRFDLGIKDILKNAFVLAGVHFPWTFLMIGVILLLTTLLYTTSLTFLLGLSLLLLAGFSSLGFGQVWIMEKIFKPYLGTTKSLNGANNE</sequence>
<comment type="caution">
    <text evidence="2">The sequence shown here is derived from an EMBL/GenBank/DDBJ whole genome shotgun (WGS) entry which is preliminary data.</text>
</comment>
<dbReference type="Proteomes" id="UP001223079">
    <property type="component" value="Unassembled WGS sequence"/>
</dbReference>
<keyword evidence="1" id="KW-0812">Transmembrane</keyword>
<keyword evidence="1" id="KW-0472">Membrane</keyword>
<reference evidence="2 3" key="1">
    <citation type="submission" date="2023-07" db="EMBL/GenBank/DDBJ databases">
        <title>Genomic Encyclopedia of Type Strains, Phase IV (KMG-IV): sequencing the most valuable type-strain genomes for metagenomic binning, comparative biology and taxonomic classification.</title>
        <authorList>
            <person name="Goeker M."/>
        </authorList>
    </citation>
    <scope>NUCLEOTIDE SEQUENCE [LARGE SCALE GENOMIC DNA]</scope>
    <source>
        <strain evidence="2 3">DSM 105143</strain>
    </source>
</reference>
<evidence type="ECO:0000313" key="2">
    <source>
        <dbReference type="EMBL" id="MDQ0222377.1"/>
    </source>
</evidence>